<gene>
    <name evidence="2" type="ORF">XA68_12615</name>
</gene>
<organism evidence="2 3">
    <name type="scientific">Ophiocordyceps unilateralis</name>
    <name type="common">Zombie-ant fungus</name>
    <name type="synonym">Torrubia unilateralis</name>
    <dbReference type="NCBI Taxonomy" id="268505"/>
    <lineage>
        <taxon>Eukaryota</taxon>
        <taxon>Fungi</taxon>
        <taxon>Dikarya</taxon>
        <taxon>Ascomycota</taxon>
        <taxon>Pezizomycotina</taxon>
        <taxon>Sordariomycetes</taxon>
        <taxon>Hypocreomycetidae</taxon>
        <taxon>Hypocreales</taxon>
        <taxon>Ophiocordycipitaceae</taxon>
        <taxon>Ophiocordyceps</taxon>
    </lineage>
</organism>
<evidence type="ECO:0000313" key="3">
    <source>
        <dbReference type="Proteomes" id="UP000037136"/>
    </source>
</evidence>
<keyword evidence="3" id="KW-1185">Reference proteome</keyword>
<proteinExistence type="predicted"/>
<evidence type="ECO:0000256" key="1">
    <source>
        <dbReference type="SAM" id="MobiDB-lite"/>
    </source>
</evidence>
<protein>
    <submittedName>
        <fullName evidence="2">Uncharacterized protein</fullName>
    </submittedName>
</protein>
<reference evidence="2 3" key="1">
    <citation type="journal article" date="2015" name="BMC Genomics">
        <title>Gene expression during zombie ant biting behavior reflects the complexity underlying fungal parasitic behavioral manipulation.</title>
        <authorList>
            <person name="de Bekker C."/>
            <person name="Ohm R.A."/>
            <person name="Loreto R.G."/>
            <person name="Sebastian A."/>
            <person name="Albert I."/>
            <person name="Merrow M."/>
            <person name="Brachmann A."/>
            <person name="Hughes D.P."/>
        </authorList>
    </citation>
    <scope>NUCLEOTIDE SEQUENCE [LARGE SCALE GENOMIC DNA]</scope>
    <source>
        <strain evidence="2 3">SC16a</strain>
    </source>
</reference>
<feature type="compositionally biased region" description="Pro residues" evidence="1">
    <location>
        <begin position="1"/>
        <end position="10"/>
    </location>
</feature>
<name>A0A2A9PDE9_OPHUN</name>
<dbReference type="AlphaFoldDB" id="A0A2A9PDE9"/>
<feature type="compositionally biased region" description="Basic and acidic residues" evidence="1">
    <location>
        <begin position="55"/>
        <end position="87"/>
    </location>
</feature>
<dbReference type="Proteomes" id="UP000037136">
    <property type="component" value="Unassembled WGS sequence"/>
</dbReference>
<comment type="caution">
    <text evidence="2">The sequence shown here is derived from an EMBL/GenBank/DDBJ whole genome shotgun (WGS) entry which is preliminary data.</text>
</comment>
<dbReference type="EMBL" id="LAZP02000214">
    <property type="protein sequence ID" value="PFH59244.1"/>
    <property type="molecule type" value="Genomic_DNA"/>
</dbReference>
<feature type="region of interest" description="Disordered" evidence="1">
    <location>
        <begin position="1"/>
        <end position="30"/>
    </location>
</feature>
<feature type="compositionally biased region" description="Low complexity" evidence="1">
    <location>
        <begin position="11"/>
        <end position="20"/>
    </location>
</feature>
<reference evidence="2 3" key="2">
    <citation type="journal article" date="2017" name="Sci. Rep.">
        <title>Ant-infecting Ophiocordyceps genomes reveal a high diversity of potential behavioral manipulation genes and a possible major role for enterotoxins.</title>
        <authorList>
            <person name="de Bekker C."/>
            <person name="Ohm R.A."/>
            <person name="Evans H.C."/>
            <person name="Brachmann A."/>
            <person name="Hughes D.P."/>
        </authorList>
    </citation>
    <scope>NUCLEOTIDE SEQUENCE [LARGE SCALE GENOMIC DNA]</scope>
    <source>
        <strain evidence="2 3">SC16a</strain>
    </source>
</reference>
<evidence type="ECO:0000313" key="2">
    <source>
        <dbReference type="EMBL" id="PFH59244.1"/>
    </source>
</evidence>
<accession>A0A2A9PDE9</accession>
<feature type="region of interest" description="Disordered" evidence="1">
    <location>
        <begin position="55"/>
        <end position="106"/>
    </location>
</feature>
<feature type="region of interest" description="Disordered" evidence="1">
    <location>
        <begin position="120"/>
        <end position="139"/>
    </location>
</feature>
<sequence>MPKATPPPPFSFSSAVAPPFDDFDQSLKHRPLRRRHRQTLAQGWTRNTLLISTARKVESPEKGHIDGETERKVERARGREGERERVAVGRHQARTTGQRQHHMARRLGRAVRWAIGTGRKSAAVSPLSSLSRRHGVAAA</sequence>